<dbReference type="Gene3D" id="2.120.10.30">
    <property type="entry name" value="TolB, C-terminal domain"/>
    <property type="match status" value="1"/>
</dbReference>
<feature type="domain" description="SMP-30/Gluconolactonase/LRE-like region" evidence="4">
    <location>
        <begin position="69"/>
        <end position="323"/>
    </location>
</feature>
<organism evidence="5 6">
    <name type="scientific">Helicoverpa armigera</name>
    <name type="common">Cotton bollworm</name>
    <name type="synonym">Heliothis armigera</name>
    <dbReference type="NCBI Taxonomy" id="29058"/>
    <lineage>
        <taxon>Eukaryota</taxon>
        <taxon>Metazoa</taxon>
        <taxon>Ecdysozoa</taxon>
        <taxon>Arthropoda</taxon>
        <taxon>Hexapoda</taxon>
        <taxon>Insecta</taxon>
        <taxon>Pterygota</taxon>
        <taxon>Neoptera</taxon>
        <taxon>Endopterygota</taxon>
        <taxon>Lepidoptera</taxon>
        <taxon>Glossata</taxon>
        <taxon>Ditrysia</taxon>
        <taxon>Noctuoidea</taxon>
        <taxon>Noctuidae</taxon>
        <taxon>Heliothinae</taxon>
        <taxon>Helicoverpa</taxon>
    </lineage>
</organism>
<feature type="active site" description="Proton donor/acceptor" evidence="2">
    <location>
        <position position="264"/>
    </location>
</feature>
<dbReference type="SUPFAM" id="SSF63829">
    <property type="entry name" value="Calcium-dependent phosphotriesterase"/>
    <property type="match status" value="1"/>
</dbReference>
<comment type="cofactor">
    <cofactor evidence="3">
        <name>Zn(2+)</name>
        <dbReference type="ChEBI" id="CHEBI:29105"/>
    </cofactor>
    <text evidence="3">Binds 1 divalent metal cation per subunit.</text>
</comment>
<feature type="binding site" evidence="3">
    <location>
        <position position="160"/>
    </location>
    <ligand>
        <name>substrate</name>
    </ligand>
</feature>
<dbReference type="InterPro" id="IPR011042">
    <property type="entry name" value="6-blade_b-propeller_TolB-like"/>
</dbReference>
<evidence type="ECO:0000313" key="5">
    <source>
        <dbReference type="EMBL" id="PZC76947.1"/>
    </source>
</evidence>
<dbReference type="InterPro" id="IPR005511">
    <property type="entry name" value="SMP-30"/>
</dbReference>
<dbReference type="GO" id="GO:0019853">
    <property type="term" value="P:L-ascorbic acid biosynthetic process"/>
    <property type="evidence" value="ECO:0007669"/>
    <property type="project" value="TreeGrafter"/>
</dbReference>
<evidence type="ECO:0000256" key="3">
    <source>
        <dbReference type="PIRSR" id="PIRSR605511-2"/>
    </source>
</evidence>
<keyword evidence="6" id="KW-1185">Reference proteome</keyword>
<evidence type="ECO:0000256" key="2">
    <source>
        <dbReference type="PIRSR" id="PIRSR605511-1"/>
    </source>
</evidence>
<keyword evidence="3" id="KW-0862">Zinc</keyword>
<dbReference type="PANTHER" id="PTHR10907">
    <property type="entry name" value="REGUCALCIN"/>
    <property type="match status" value="1"/>
</dbReference>
<dbReference type="AlphaFoldDB" id="A0A2W1BUS9"/>
<sequence length="365" mass="41804">MCSVANMDVVTHYKSCKHIGRINMIQSLYYIITIIYLYRIKPTAAYDVKYLKSDNYKTFEYTNITFTHAESPVWDPDSSMLYWVDVINQDVHALHYYTKKHKVKHINYGEVNIVIPIQNSSRLLLGVRNELFLMDWNKPGDTALRFLAAFDLGSPDNILNEGKADAMGRFWGGTKGRQKGNVVMHDEGALYSIIAPDFTPRVQLKPVSISNGLVWSLNNTIMYYIDSLSRKIEAFDFDLVKGRISKRRTILEIDDYWDEEVIADGMTIDKDGFLWIALMFHGCIARINPDKKEIVERYKLPVTLTTSLTWGGPNFGDLIVTTSRRNLEPDKLKDQPLAGAVFVLHHMGTSGVPNHKFVFNNADEY</sequence>
<dbReference type="OrthoDB" id="423498at2759"/>
<dbReference type="PANTHER" id="PTHR10907:SF47">
    <property type="entry name" value="REGUCALCIN"/>
    <property type="match status" value="1"/>
</dbReference>
<feature type="binding site" evidence="3">
    <location>
        <position position="70"/>
    </location>
    <ligand>
        <name>a divalent metal cation</name>
        <dbReference type="ChEBI" id="CHEBI:60240"/>
    </ligand>
</feature>
<feature type="binding site" evidence="3">
    <location>
        <position position="211"/>
    </location>
    <ligand>
        <name>a divalent metal cation</name>
        <dbReference type="ChEBI" id="CHEBI:60240"/>
    </ligand>
</feature>
<dbReference type="Proteomes" id="UP000249218">
    <property type="component" value="Unassembled WGS sequence"/>
</dbReference>
<reference evidence="5 6" key="1">
    <citation type="journal article" date="2017" name="BMC Biol.">
        <title>Genomic innovations, transcriptional plasticity and gene loss underlying the evolution and divergence of two highly polyphagous and invasive Helicoverpa pest species.</title>
        <authorList>
            <person name="Pearce S.L."/>
            <person name="Clarke D.F."/>
            <person name="East P.D."/>
            <person name="Elfekih S."/>
            <person name="Gordon K.H."/>
            <person name="Jermiin L.S."/>
            <person name="McGaughran A."/>
            <person name="Oakeshott J.G."/>
            <person name="Papanikolaou A."/>
            <person name="Perera O.P."/>
            <person name="Rane R.V."/>
            <person name="Richards S."/>
            <person name="Tay W.T."/>
            <person name="Walsh T.K."/>
            <person name="Anderson A."/>
            <person name="Anderson C.J."/>
            <person name="Asgari S."/>
            <person name="Board P.G."/>
            <person name="Bretschneider A."/>
            <person name="Campbell P.M."/>
            <person name="Chertemps T."/>
            <person name="Christeller J.T."/>
            <person name="Coppin C.W."/>
            <person name="Downes S.J."/>
            <person name="Duan G."/>
            <person name="Farnsworth C.A."/>
            <person name="Good R.T."/>
            <person name="Han L.B."/>
            <person name="Han Y.C."/>
            <person name="Hatje K."/>
            <person name="Horne I."/>
            <person name="Huang Y.P."/>
            <person name="Hughes D.S."/>
            <person name="Jacquin-Joly E."/>
            <person name="James W."/>
            <person name="Jhangiani S."/>
            <person name="Kollmar M."/>
            <person name="Kuwar S.S."/>
            <person name="Li S."/>
            <person name="Liu N.Y."/>
            <person name="Maibeche M.T."/>
            <person name="Miller J.R."/>
            <person name="Montagne N."/>
            <person name="Perry T."/>
            <person name="Qu J."/>
            <person name="Song S.V."/>
            <person name="Sutton G.G."/>
            <person name="Vogel H."/>
            <person name="Walenz B.P."/>
            <person name="Xu W."/>
            <person name="Zhang H.J."/>
            <person name="Zou Z."/>
            <person name="Batterham P."/>
            <person name="Edwards O.R."/>
            <person name="Feyereisen R."/>
            <person name="Gibbs R.A."/>
            <person name="Heckel D.G."/>
            <person name="McGrath A."/>
            <person name="Robin C."/>
            <person name="Scherer S.E."/>
            <person name="Worley K.C."/>
            <person name="Wu Y.D."/>
        </authorList>
    </citation>
    <scope>NUCLEOTIDE SEQUENCE [LARGE SCALE GENOMIC DNA]</scope>
    <source>
        <strain evidence="5">Harm_GR_Male_#8</strain>
        <tissue evidence="5">Whole organism</tissue>
    </source>
</reference>
<dbReference type="EMBL" id="KZ149940">
    <property type="protein sequence ID" value="PZC76947.1"/>
    <property type="molecule type" value="Genomic_DNA"/>
</dbReference>
<dbReference type="GO" id="GO:0004341">
    <property type="term" value="F:gluconolactonase activity"/>
    <property type="evidence" value="ECO:0007669"/>
    <property type="project" value="TreeGrafter"/>
</dbReference>
<protein>
    <recommendedName>
        <fullName evidence="4">SMP-30/Gluconolactonase/LRE-like region domain-containing protein</fullName>
    </recommendedName>
</protein>
<dbReference type="GO" id="GO:0005509">
    <property type="term" value="F:calcium ion binding"/>
    <property type="evidence" value="ECO:0007669"/>
    <property type="project" value="TreeGrafter"/>
</dbReference>
<evidence type="ECO:0000256" key="1">
    <source>
        <dbReference type="ARBA" id="ARBA00008853"/>
    </source>
</evidence>
<keyword evidence="3" id="KW-0479">Metal-binding</keyword>
<evidence type="ECO:0000313" key="6">
    <source>
        <dbReference type="Proteomes" id="UP000249218"/>
    </source>
</evidence>
<gene>
    <name evidence="5" type="primary">HaOG203991</name>
    <name evidence="5" type="ORF">B5X24_HaOG203991</name>
</gene>
<accession>A0A2W1BUS9</accession>
<feature type="binding site" evidence="3">
    <location>
        <position position="264"/>
    </location>
    <ligand>
        <name>a divalent metal cation</name>
        <dbReference type="ChEBI" id="CHEBI:60240"/>
    </ligand>
</feature>
<name>A0A2W1BUS9_HELAM</name>
<proteinExistence type="inferred from homology"/>
<dbReference type="Pfam" id="PF08450">
    <property type="entry name" value="SGL"/>
    <property type="match status" value="1"/>
</dbReference>
<dbReference type="PRINTS" id="PR01790">
    <property type="entry name" value="SMP30FAMILY"/>
</dbReference>
<evidence type="ECO:0000259" key="4">
    <source>
        <dbReference type="Pfam" id="PF08450"/>
    </source>
</evidence>
<comment type="similarity">
    <text evidence="1">Belongs to the SMP-30/CGR1 family.</text>
</comment>
<dbReference type="InterPro" id="IPR013658">
    <property type="entry name" value="SGL"/>
</dbReference>